<keyword evidence="3 5" id="KW-0687">Ribonucleoprotein</keyword>
<dbReference type="GO" id="GO:0022625">
    <property type="term" value="C:cytosolic large ribosomal subunit"/>
    <property type="evidence" value="ECO:0007669"/>
    <property type="project" value="TreeGrafter"/>
</dbReference>
<dbReference type="OrthoDB" id="9805609at2"/>
<proteinExistence type="inferred from homology"/>
<dbReference type="InterPro" id="IPR037147">
    <property type="entry name" value="Ribosomal_bL28_sf"/>
</dbReference>
<evidence type="ECO:0000313" key="7">
    <source>
        <dbReference type="EMBL" id="SIS57008.1"/>
    </source>
</evidence>
<comment type="similarity">
    <text evidence="1 5">Belongs to the bacterial ribosomal protein bL28 family.</text>
</comment>
<dbReference type="PANTHER" id="PTHR13528:SF2">
    <property type="entry name" value="LARGE RIBOSOMAL SUBUNIT PROTEIN BL28M"/>
    <property type="match status" value="1"/>
</dbReference>
<dbReference type="NCBIfam" id="TIGR00009">
    <property type="entry name" value="L28"/>
    <property type="match status" value="1"/>
</dbReference>
<evidence type="ECO:0000256" key="1">
    <source>
        <dbReference type="ARBA" id="ARBA00008760"/>
    </source>
</evidence>
<dbReference type="GO" id="GO:0006412">
    <property type="term" value="P:translation"/>
    <property type="evidence" value="ECO:0007669"/>
    <property type="project" value="UniProtKB-UniRule"/>
</dbReference>
<keyword evidence="8" id="KW-1185">Reference proteome</keyword>
<organism evidence="7 8">
    <name type="scientific">Rhodobacter aestuarii</name>
    <dbReference type="NCBI Taxonomy" id="453582"/>
    <lineage>
        <taxon>Bacteria</taxon>
        <taxon>Pseudomonadati</taxon>
        <taxon>Pseudomonadota</taxon>
        <taxon>Alphaproteobacteria</taxon>
        <taxon>Rhodobacterales</taxon>
        <taxon>Rhodobacter group</taxon>
        <taxon>Rhodobacter</taxon>
    </lineage>
</organism>
<name>A0A1N7K621_9RHOB</name>
<reference evidence="8" key="1">
    <citation type="submission" date="2017-01" db="EMBL/GenBank/DDBJ databases">
        <authorList>
            <person name="Varghese N."/>
            <person name="Submissions S."/>
        </authorList>
    </citation>
    <scope>NUCLEOTIDE SEQUENCE [LARGE SCALE GENOMIC DNA]</scope>
    <source>
        <strain evidence="8">DSM 19945</strain>
    </source>
</reference>
<dbReference type="AlphaFoldDB" id="A0A1N7K621"/>
<dbReference type="HAMAP" id="MF_00373">
    <property type="entry name" value="Ribosomal_bL28"/>
    <property type="match status" value="1"/>
</dbReference>
<gene>
    <name evidence="5" type="primary">rpmB</name>
    <name evidence="7" type="ORF">SAMN05421580_102261</name>
</gene>
<dbReference type="SUPFAM" id="SSF143800">
    <property type="entry name" value="L28p-like"/>
    <property type="match status" value="1"/>
</dbReference>
<dbReference type="PANTHER" id="PTHR13528">
    <property type="entry name" value="39S RIBOSOMAL PROTEIN L28, MITOCHONDRIAL"/>
    <property type="match status" value="1"/>
</dbReference>
<protein>
    <recommendedName>
        <fullName evidence="4 5">Large ribosomal subunit protein bL28</fullName>
    </recommendedName>
</protein>
<dbReference type="STRING" id="453582.SAMN05421580_102261"/>
<evidence type="ECO:0000313" key="8">
    <source>
        <dbReference type="Proteomes" id="UP000186221"/>
    </source>
</evidence>
<evidence type="ECO:0000256" key="4">
    <source>
        <dbReference type="ARBA" id="ARBA00035174"/>
    </source>
</evidence>
<dbReference type="Proteomes" id="UP000186221">
    <property type="component" value="Unassembled WGS sequence"/>
</dbReference>
<dbReference type="EMBL" id="FTOG01000002">
    <property type="protein sequence ID" value="SIS57008.1"/>
    <property type="molecule type" value="Genomic_DNA"/>
</dbReference>
<dbReference type="InterPro" id="IPR001383">
    <property type="entry name" value="Ribosomal_bL28_bact-type"/>
</dbReference>
<sequence length="95" mass="10236">MSRVCELTGKGPMSGNNISHANNKTRRRFLPNLNDVTLISDVLNQSFKLRVSAAGLRTVDHRGGLDAFLMKASDAELSSNALKIKKAILKAQAAA</sequence>
<evidence type="ECO:0000256" key="6">
    <source>
        <dbReference type="SAM" id="MobiDB-lite"/>
    </source>
</evidence>
<keyword evidence="2 5" id="KW-0689">Ribosomal protein</keyword>
<dbReference type="GO" id="GO:0003735">
    <property type="term" value="F:structural constituent of ribosome"/>
    <property type="evidence" value="ECO:0007669"/>
    <property type="project" value="InterPro"/>
</dbReference>
<evidence type="ECO:0000256" key="5">
    <source>
        <dbReference type="HAMAP-Rule" id="MF_00373"/>
    </source>
</evidence>
<dbReference type="Gene3D" id="2.30.170.40">
    <property type="entry name" value="Ribosomal protein L28/L24"/>
    <property type="match status" value="1"/>
</dbReference>
<dbReference type="InterPro" id="IPR026569">
    <property type="entry name" value="Ribosomal_bL28"/>
</dbReference>
<evidence type="ECO:0000256" key="2">
    <source>
        <dbReference type="ARBA" id="ARBA00022980"/>
    </source>
</evidence>
<dbReference type="Pfam" id="PF00830">
    <property type="entry name" value="Ribosomal_L28"/>
    <property type="match status" value="1"/>
</dbReference>
<evidence type="ECO:0000256" key="3">
    <source>
        <dbReference type="ARBA" id="ARBA00023274"/>
    </source>
</evidence>
<dbReference type="InterPro" id="IPR034704">
    <property type="entry name" value="Ribosomal_bL28/bL31-like_sf"/>
</dbReference>
<feature type="region of interest" description="Disordered" evidence="6">
    <location>
        <begin position="1"/>
        <end position="21"/>
    </location>
</feature>
<accession>A0A1N7K621</accession>
<dbReference type="RefSeq" id="WP_076483842.1">
    <property type="nucleotide sequence ID" value="NZ_FTOG01000002.1"/>
</dbReference>